<proteinExistence type="predicted"/>
<dbReference type="EMBL" id="KM366097">
    <property type="protein sequence ID" value="AIT13710.1"/>
    <property type="molecule type" value="Genomic_DNA"/>
</dbReference>
<evidence type="ECO:0000313" key="1">
    <source>
        <dbReference type="EMBL" id="AIT13710.1"/>
    </source>
</evidence>
<dbReference type="InterPro" id="IPR038996">
    <property type="entry name" value="Gp14"/>
</dbReference>
<dbReference type="Pfam" id="PF24072">
    <property type="entry name" value="T7_gp14"/>
    <property type="match status" value="1"/>
</dbReference>
<protein>
    <submittedName>
        <fullName evidence="1">Putative internal protein</fullName>
    </submittedName>
</protein>
<accession>A0A140XFU0</accession>
<gene>
    <name evidence="1" type="ORF">BP12B_34</name>
</gene>
<reference evidence="2" key="1">
    <citation type="submission" date="2014-08" db="EMBL/GenBank/DDBJ databases">
        <authorList>
            <person name="Mandeville R."/>
        </authorList>
    </citation>
    <scope>NUCLEOTIDE SEQUENCE [LARGE SCALE GENOMIC DNA]</scope>
</reference>
<organism evidence="1 2">
    <name type="scientific">Salmonella phage BP12B</name>
    <dbReference type="NCBI Taxonomy" id="1543201"/>
    <lineage>
        <taxon>Viruses</taxon>
        <taxon>Duplodnaviria</taxon>
        <taxon>Heunggongvirae</taxon>
        <taxon>Uroviricota</taxon>
        <taxon>Caudoviricetes</taxon>
        <taxon>Autographivirales</taxon>
        <taxon>Autosignataviridae</taxon>
        <taxon>Molineuxvirinae</taxon>
        <taxon>Zindervirus</taxon>
        <taxon>Zindervirus BP12B</taxon>
    </lineage>
</organism>
<dbReference type="Proteomes" id="UP000201272">
    <property type="component" value="Segment"/>
</dbReference>
<dbReference type="OrthoDB" id="13807at10239"/>
<dbReference type="KEGG" id="vg:29123372"/>
<keyword evidence="2" id="KW-1185">Reference proteome</keyword>
<dbReference type="GeneID" id="29123372"/>
<evidence type="ECO:0000313" key="2">
    <source>
        <dbReference type="Proteomes" id="UP000201272"/>
    </source>
</evidence>
<name>A0A140XFU0_9CAUD</name>
<dbReference type="RefSeq" id="YP_009304455.1">
    <property type="nucleotide sequence ID" value="NC_031271.1"/>
</dbReference>
<sequence>MAIGTALTAGLSSVAGSAASGGFLSSLGGAIGAEGIMGSAMSFLGGTTGGFSNAGLLSAGMQMLNPIGDYFTQKETAKAMKKAQEEQWRQQLIATREAYASVANAERSASKQYHSELIDNQVSLLQQRAQVALLAGASGTGGNSITSMLNDLTGEAGRNQATIIDNYETQQINFANQLKSIQKGGQMMMRSFEKPSAFSALAKGMSGVGEAYLSGHQKGTALSKAWSDSRTYSSGTRGV</sequence>